<evidence type="ECO:0000259" key="2">
    <source>
        <dbReference type="Pfam" id="PF13193"/>
    </source>
</evidence>
<dbReference type="InterPro" id="IPR025110">
    <property type="entry name" value="AMP-bd_C"/>
</dbReference>
<sequence length="513" mass="56217">MDLISNLPPRIHEILDEGARGDVSRVAFTDEHGVVWSYRRLIDTVELVAIEMSRLGIRPGDRVMIVCENSIAAIVLLYALSRIDAWAVVTNARLSQHELDLIENDCQPRRVFYTHAISPEADAHACRRRADIESFIGIGEMKIGRLDADSVAERVHRDSSRQVAVVIYKTGTTGRPKGVMLSHRSLAFVACRGKRTDTIRSDDVSLCVMPISHSYGLTLLQGMLFAGAHLRIMPRFALAQAIDAIADGALTIFATVPALLSRIVAHVDQAGLQLTPNRLRYVYSGTAPLDLSLRQNVERVFGVVLHNGYGLTETSPTISRTQYAMGRDEVNIGPPIPGVEIKIVGADGHEVEEGLPGELLVRGPNVMLGYYGQPELTAEVIDEQGYLKTGDIVSRNTSGELIVQGRSKELIIRSGFNVYPPEIEAVLNTHPTVLNSAVVGRSVEGNEEIIAFVQPVPGGSVETNDLFTFIEGQLARYKKPQQIIVMQQLPVAPNGKIRKHDLKKYAEASALSV</sequence>
<organism evidence="3 4">
    <name type="scientific">Afipia massiliensis</name>
    <dbReference type="NCBI Taxonomy" id="211460"/>
    <lineage>
        <taxon>Bacteria</taxon>
        <taxon>Pseudomonadati</taxon>
        <taxon>Pseudomonadota</taxon>
        <taxon>Alphaproteobacteria</taxon>
        <taxon>Hyphomicrobiales</taxon>
        <taxon>Nitrobacteraceae</taxon>
        <taxon>Afipia</taxon>
    </lineage>
</organism>
<dbReference type="AlphaFoldDB" id="A0A840MYF1"/>
<dbReference type="Proteomes" id="UP000521227">
    <property type="component" value="Unassembled WGS sequence"/>
</dbReference>
<evidence type="ECO:0000313" key="3">
    <source>
        <dbReference type="EMBL" id="MBB5052893.1"/>
    </source>
</evidence>
<dbReference type="GO" id="GO:0016405">
    <property type="term" value="F:CoA-ligase activity"/>
    <property type="evidence" value="ECO:0007669"/>
    <property type="project" value="TreeGrafter"/>
</dbReference>
<comment type="caution">
    <text evidence="3">The sequence shown here is derived from an EMBL/GenBank/DDBJ whole genome shotgun (WGS) entry which is preliminary data.</text>
</comment>
<feature type="domain" description="AMP-binding enzyme C-terminal" evidence="2">
    <location>
        <begin position="422"/>
        <end position="496"/>
    </location>
</feature>
<dbReference type="SUPFAM" id="SSF56801">
    <property type="entry name" value="Acetyl-CoA synthetase-like"/>
    <property type="match status" value="1"/>
</dbReference>
<gene>
    <name evidence="3" type="ORF">HNQ36_002884</name>
</gene>
<dbReference type="PANTHER" id="PTHR24096">
    <property type="entry name" value="LONG-CHAIN-FATTY-ACID--COA LIGASE"/>
    <property type="match status" value="1"/>
</dbReference>
<accession>A0A840MYF1</accession>
<protein>
    <submittedName>
        <fullName evidence="3">Acyl-CoA synthetase (AMP-forming)/AMP-acid ligase II</fullName>
    </submittedName>
</protein>
<dbReference type="InterPro" id="IPR000873">
    <property type="entry name" value="AMP-dep_synth/lig_dom"/>
</dbReference>
<dbReference type="RefSeq" id="WP_184086091.1">
    <property type="nucleotide sequence ID" value="NZ_JACHIJ010000004.1"/>
</dbReference>
<dbReference type="Pfam" id="PF13193">
    <property type="entry name" value="AMP-binding_C"/>
    <property type="match status" value="1"/>
</dbReference>
<dbReference type="Pfam" id="PF00501">
    <property type="entry name" value="AMP-binding"/>
    <property type="match status" value="1"/>
</dbReference>
<reference evidence="3 4" key="1">
    <citation type="submission" date="2020-08" db="EMBL/GenBank/DDBJ databases">
        <title>Genomic Encyclopedia of Type Strains, Phase IV (KMG-IV): sequencing the most valuable type-strain genomes for metagenomic binning, comparative biology and taxonomic classification.</title>
        <authorList>
            <person name="Goeker M."/>
        </authorList>
    </citation>
    <scope>NUCLEOTIDE SEQUENCE [LARGE SCALE GENOMIC DNA]</scope>
    <source>
        <strain evidence="3 4">DSM 17498</strain>
    </source>
</reference>
<keyword evidence="3" id="KW-0436">Ligase</keyword>
<dbReference type="Gene3D" id="3.30.300.30">
    <property type="match status" value="1"/>
</dbReference>
<dbReference type="Gene3D" id="3.40.50.12780">
    <property type="entry name" value="N-terminal domain of ligase-like"/>
    <property type="match status" value="1"/>
</dbReference>
<evidence type="ECO:0000313" key="4">
    <source>
        <dbReference type="Proteomes" id="UP000521227"/>
    </source>
</evidence>
<name>A0A840MYF1_9BRAD</name>
<dbReference type="InterPro" id="IPR045851">
    <property type="entry name" value="AMP-bd_C_sf"/>
</dbReference>
<dbReference type="InterPro" id="IPR042099">
    <property type="entry name" value="ANL_N_sf"/>
</dbReference>
<proteinExistence type="predicted"/>
<feature type="domain" description="AMP-dependent synthetase/ligase" evidence="1">
    <location>
        <begin position="17"/>
        <end position="371"/>
    </location>
</feature>
<dbReference type="EMBL" id="JACHIJ010000004">
    <property type="protein sequence ID" value="MBB5052893.1"/>
    <property type="molecule type" value="Genomic_DNA"/>
</dbReference>
<evidence type="ECO:0000259" key="1">
    <source>
        <dbReference type="Pfam" id="PF00501"/>
    </source>
</evidence>